<accession>A0ABX1L445</accession>
<reference evidence="2 3" key="1">
    <citation type="submission" date="2020-03" db="EMBL/GenBank/DDBJ databases">
        <authorList>
            <person name="Zhang Z."/>
            <person name="Guo Z."/>
            <person name="Hou Q."/>
            <person name="Shen X."/>
        </authorList>
    </citation>
    <scope>NUCLEOTIDE SEQUENCE [LARGE SCALE GENOMIC DNA]</scope>
    <source>
        <strain evidence="2 3">HBUAS51329</strain>
    </source>
</reference>
<proteinExistence type="predicted"/>
<dbReference type="InterPro" id="IPR021560">
    <property type="entry name" value="DUF3021"/>
</dbReference>
<gene>
    <name evidence="2" type="ORF">HEQ44_00460</name>
</gene>
<evidence type="ECO:0000313" key="3">
    <source>
        <dbReference type="Proteomes" id="UP000707477"/>
    </source>
</evidence>
<dbReference type="Proteomes" id="UP000707477">
    <property type="component" value="Unassembled WGS sequence"/>
</dbReference>
<feature type="transmembrane region" description="Helical" evidence="1">
    <location>
        <begin position="7"/>
        <end position="26"/>
    </location>
</feature>
<dbReference type="Pfam" id="PF11457">
    <property type="entry name" value="DUF3021"/>
    <property type="match status" value="1"/>
</dbReference>
<evidence type="ECO:0000313" key="2">
    <source>
        <dbReference type="EMBL" id="NLR28657.1"/>
    </source>
</evidence>
<organism evidence="2 3">
    <name type="scientific">Levilactobacillus tujiorum</name>
    <dbReference type="NCBI Taxonomy" id="2912243"/>
    <lineage>
        <taxon>Bacteria</taxon>
        <taxon>Bacillati</taxon>
        <taxon>Bacillota</taxon>
        <taxon>Bacilli</taxon>
        <taxon>Lactobacillales</taxon>
        <taxon>Lactobacillaceae</taxon>
        <taxon>Levilactobacillus</taxon>
    </lineage>
</organism>
<keyword evidence="1" id="KW-1133">Transmembrane helix</keyword>
<feature type="transmembrane region" description="Helical" evidence="1">
    <location>
        <begin position="88"/>
        <end position="108"/>
    </location>
</feature>
<keyword evidence="3" id="KW-1185">Reference proteome</keyword>
<keyword evidence="1" id="KW-0472">Membrane</keyword>
<feature type="transmembrane region" description="Helical" evidence="1">
    <location>
        <begin position="61"/>
        <end position="82"/>
    </location>
</feature>
<name>A0ABX1L445_9LACO</name>
<feature type="transmembrane region" description="Helical" evidence="1">
    <location>
        <begin position="32"/>
        <end position="54"/>
    </location>
</feature>
<dbReference type="EMBL" id="JAAVSD010000001">
    <property type="protein sequence ID" value="NLR28657.1"/>
    <property type="molecule type" value="Genomic_DNA"/>
</dbReference>
<sequence length="131" mass="14401">MRKALRYAARGTGLGAVAYLIMMAIQPSYALASVRAIASLLVLSATIGVVSLIFDSERLTFPVALIIHLCVTLLLVFVRQIYLGSVPSSPLIFLVTFGLIYVGIWVVVMTTRHLQVTEINRALAKRNQRDL</sequence>
<keyword evidence="1" id="KW-0812">Transmembrane</keyword>
<dbReference type="RefSeq" id="WP_168848619.1">
    <property type="nucleotide sequence ID" value="NZ_JAAVSD010000001.1"/>
</dbReference>
<comment type="caution">
    <text evidence="2">The sequence shown here is derived from an EMBL/GenBank/DDBJ whole genome shotgun (WGS) entry which is preliminary data.</text>
</comment>
<evidence type="ECO:0000256" key="1">
    <source>
        <dbReference type="SAM" id="Phobius"/>
    </source>
</evidence>
<protein>
    <submittedName>
        <fullName evidence="2">DUF3021 domain-containing protein</fullName>
    </submittedName>
</protein>